<comment type="caution">
    <text evidence="3">The sequence shown here is derived from an EMBL/GenBank/DDBJ whole genome shotgun (WGS) entry which is preliminary data.</text>
</comment>
<feature type="compositionally biased region" description="Low complexity" evidence="1">
    <location>
        <begin position="66"/>
        <end position="78"/>
    </location>
</feature>
<accession>A0A5J4KPT5</accession>
<reference evidence="3 4" key="1">
    <citation type="submission" date="2019-10" db="EMBL/GenBank/DDBJ databases">
        <title>Dictyobacter vulcani sp. nov., within the class Ktedonobacteria, isolated from soil of volcanic Mt. Zao.</title>
        <authorList>
            <person name="Zheng Y."/>
            <person name="Wang C.M."/>
            <person name="Sakai Y."/>
            <person name="Abe K."/>
            <person name="Yokota A."/>
            <person name="Yabe S."/>
        </authorList>
    </citation>
    <scope>NUCLEOTIDE SEQUENCE [LARGE SCALE GENOMIC DNA]</scope>
    <source>
        <strain evidence="3 4">W12</strain>
    </source>
</reference>
<feature type="region of interest" description="Disordered" evidence="1">
    <location>
        <begin position="1"/>
        <end position="82"/>
    </location>
</feature>
<proteinExistence type="predicted"/>
<gene>
    <name evidence="3" type="ORF">KDW_13780</name>
</gene>
<feature type="transmembrane region" description="Helical" evidence="2">
    <location>
        <begin position="149"/>
        <end position="171"/>
    </location>
</feature>
<feature type="compositionally biased region" description="Polar residues" evidence="1">
    <location>
        <begin position="1"/>
        <end position="21"/>
    </location>
</feature>
<organism evidence="3 4">
    <name type="scientific">Dictyobacter vulcani</name>
    <dbReference type="NCBI Taxonomy" id="2607529"/>
    <lineage>
        <taxon>Bacteria</taxon>
        <taxon>Bacillati</taxon>
        <taxon>Chloroflexota</taxon>
        <taxon>Ktedonobacteria</taxon>
        <taxon>Ktedonobacterales</taxon>
        <taxon>Dictyobacteraceae</taxon>
        <taxon>Dictyobacter</taxon>
    </lineage>
</organism>
<dbReference type="EMBL" id="BKZW01000001">
    <property type="protein sequence ID" value="GER87216.1"/>
    <property type="molecule type" value="Genomic_DNA"/>
</dbReference>
<keyword evidence="2" id="KW-1133">Transmembrane helix</keyword>
<evidence type="ECO:0000256" key="2">
    <source>
        <dbReference type="SAM" id="Phobius"/>
    </source>
</evidence>
<dbReference type="AlphaFoldDB" id="A0A5J4KPT5"/>
<evidence type="ECO:0000313" key="4">
    <source>
        <dbReference type="Proteomes" id="UP000326912"/>
    </source>
</evidence>
<keyword evidence="2" id="KW-0472">Membrane</keyword>
<keyword evidence="2" id="KW-0812">Transmembrane</keyword>
<keyword evidence="4" id="KW-1185">Reference proteome</keyword>
<feature type="compositionally biased region" description="Polar residues" evidence="1">
    <location>
        <begin position="50"/>
        <end position="65"/>
    </location>
</feature>
<evidence type="ECO:0000313" key="3">
    <source>
        <dbReference type="EMBL" id="GER87216.1"/>
    </source>
</evidence>
<name>A0A5J4KPT5_9CHLR</name>
<dbReference type="Proteomes" id="UP000326912">
    <property type="component" value="Unassembled WGS sequence"/>
</dbReference>
<evidence type="ECO:0000256" key="1">
    <source>
        <dbReference type="SAM" id="MobiDB-lite"/>
    </source>
</evidence>
<protein>
    <submittedName>
        <fullName evidence="3">Uncharacterized protein</fullName>
    </submittedName>
</protein>
<sequence>MQSGTPYGGQWEQSQVPQMPFNTAAAPWQSDELANASANHGWQADPNPMPSWQQPSGTQNPLPSWQQQPTGQTGPQNNDARSNQQAMLPVPYQGGMELQPGGRQPTISLQLVPQQAVEHLLPAEPLSPDVVHVPPMFTKPRPIVPKYRVISGLLSVIIVTVLLCTGAGYYAKASGTWDRMVAIYTGGPTVHDVPTSKVKIQDPPALTAKDSGPAQAIIPSASLTLNVDKNLQPIQGQQVIFMPDQQFYLTFSAQPQQGQQGKVTTKWYTNNKPYISKPVQDRSNKDIIIKYDPQRIQNFDITMQFHNQLSGYVEIYWNDQFARRLYFAVR</sequence>